<evidence type="ECO:0000256" key="4">
    <source>
        <dbReference type="ARBA" id="ARBA00021721"/>
    </source>
</evidence>
<organism evidence="14 15">
    <name type="scientific">Trichogramma kaykai</name>
    <dbReference type="NCBI Taxonomy" id="54128"/>
    <lineage>
        <taxon>Eukaryota</taxon>
        <taxon>Metazoa</taxon>
        <taxon>Ecdysozoa</taxon>
        <taxon>Arthropoda</taxon>
        <taxon>Hexapoda</taxon>
        <taxon>Insecta</taxon>
        <taxon>Pterygota</taxon>
        <taxon>Neoptera</taxon>
        <taxon>Endopterygota</taxon>
        <taxon>Hymenoptera</taxon>
        <taxon>Apocrita</taxon>
        <taxon>Proctotrupomorpha</taxon>
        <taxon>Chalcidoidea</taxon>
        <taxon>Trichogrammatidae</taxon>
        <taxon>Trichogramma</taxon>
    </lineage>
</organism>
<keyword evidence="6" id="KW-0479">Metal-binding</keyword>
<evidence type="ECO:0000256" key="5">
    <source>
        <dbReference type="ARBA" id="ARBA00022525"/>
    </source>
</evidence>
<name>A0ABD2X5N9_9HYME</name>
<dbReference type="EC" id="3.1.1.4" evidence="3"/>
<dbReference type="InterPro" id="IPR036444">
    <property type="entry name" value="PLipase_A2_dom_sf"/>
</dbReference>
<gene>
    <name evidence="14" type="ORF">TKK_006383</name>
</gene>
<reference evidence="14 15" key="1">
    <citation type="journal article" date="2024" name="bioRxiv">
        <title>A reference genome for Trichogramma kaykai: A tiny desert-dwelling parasitoid wasp with competing sex-ratio distorters.</title>
        <authorList>
            <person name="Culotta J."/>
            <person name="Lindsey A.R."/>
        </authorList>
    </citation>
    <scope>NUCLEOTIDE SEQUENCE [LARGE SCALE GENOMIC DNA]</scope>
    <source>
        <strain evidence="14 15">KSX58</strain>
    </source>
</reference>
<keyword evidence="7" id="KW-0378">Hydrolase</keyword>
<evidence type="ECO:0000313" key="15">
    <source>
        <dbReference type="Proteomes" id="UP001627154"/>
    </source>
</evidence>
<evidence type="ECO:0000256" key="9">
    <source>
        <dbReference type="ARBA" id="ARBA00022963"/>
    </source>
</evidence>
<evidence type="ECO:0000256" key="10">
    <source>
        <dbReference type="ARBA" id="ARBA00023098"/>
    </source>
</evidence>
<comment type="caution">
    <text evidence="14">The sequence shown here is derived from an EMBL/GenBank/DDBJ whole genome shotgun (WGS) entry which is preliminary data.</text>
</comment>
<comment type="cofactor">
    <cofactor evidence="1">
        <name>Ca(2+)</name>
        <dbReference type="ChEBI" id="CHEBI:29108"/>
    </cofactor>
</comment>
<dbReference type="InterPro" id="IPR016090">
    <property type="entry name" value="PLA2-like_dom"/>
</dbReference>
<dbReference type="GO" id="GO:0046872">
    <property type="term" value="F:metal ion binding"/>
    <property type="evidence" value="ECO:0007669"/>
    <property type="project" value="UniProtKB-KW"/>
</dbReference>
<sequence>MTSIGQFYMKPIFKLTSVLKARTKMDASYLRGQQVILIHIVVQILTVLTHSAESSYKSTDPYSSSIKSEDRDQQLIPFAALGLVPPDASANYSDSNFIIPEEFEEEDDDDNDDYNDPFRDGRIDAAPTFVSGMERFAGALVAPIKHSLQMGKSGGDFPTGRSRGTKQLNLFGRAAQRTFNDVLNAVGERFKAIYPGTEWCGAGSLASSLDQVGLFKNTDKCCRAHDLCKMNLGADQVKFGLVNNGIFTRSHCECDSNFYRCLKKTRSLIAGNIGVTYFNVLRPQCFKLEYPARCVKYEKARFRNNKCILYEFDVNYNKTWQWFDNPDFI</sequence>
<proteinExistence type="predicted"/>
<protein>
    <recommendedName>
        <fullName evidence="4">Phospholipase A2</fullName>
        <ecNumber evidence="3">3.1.1.4</ecNumber>
    </recommendedName>
    <alternativeName>
        <fullName evidence="12">Phosphatidylcholine 2-acylhydrolase</fullName>
    </alternativeName>
</protein>
<dbReference type="SMART" id="SM00085">
    <property type="entry name" value="PA2c"/>
    <property type="match status" value="1"/>
</dbReference>
<keyword evidence="10" id="KW-0443">Lipid metabolism</keyword>
<dbReference type="PROSITE" id="PS00118">
    <property type="entry name" value="PA2_HIS"/>
    <property type="match status" value="1"/>
</dbReference>
<dbReference type="InterPro" id="IPR033113">
    <property type="entry name" value="PLA2_histidine"/>
</dbReference>
<dbReference type="CDD" id="cd04704">
    <property type="entry name" value="PLA2_bee_venom_like"/>
    <property type="match status" value="1"/>
</dbReference>
<dbReference type="GO" id="GO:0005576">
    <property type="term" value="C:extracellular region"/>
    <property type="evidence" value="ECO:0007669"/>
    <property type="project" value="UniProtKB-SubCell"/>
</dbReference>
<keyword evidence="15" id="KW-1185">Reference proteome</keyword>
<evidence type="ECO:0000256" key="2">
    <source>
        <dbReference type="ARBA" id="ARBA00004613"/>
    </source>
</evidence>
<dbReference type="EMBL" id="JBJJXI010000051">
    <property type="protein sequence ID" value="KAL3400540.1"/>
    <property type="molecule type" value="Genomic_DNA"/>
</dbReference>
<dbReference type="GO" id="GO:0016042">
    <property type="term" value="P:lipid catabolic process"/>
    <property type="evidence" value="ECO:0007669"/>
    <property type="project" value="UniProtKB-KW"/>
</dbReference>
<comment type="subcellular location">
    <subcellularLocation>
        <location evidence="2">Secreted</location>
    </subcellularLocation>
</comment>
<feature type="domain" description="Phospholipase A2-like central" evidence="13">
    <location>
        <begin position="179"/>
        <end position="303"/>
    </location>
</feature>
<evidence type="ECO:0000256" key="8">
    <source>
        <dbReference type="ARBA" id="ARBA00022837"/>
    </source>
</evidence>
<dbReference type="FunFam" id="1.20.90.10:FF:000002">
    <property type="entry name" value="Phospholipase A2 group III"/>
    <property type="match status" value="1"/>
</dbReference>
<evidence type="ECO:0000256" key="6">
    <source>
        <dbReference type="ARBA" id="ARBA00022723"/>
    </source>
</evidence>
<dbReference type="Proteomes" id="UP001627154">
    <property type="component" value="Unassembled WGS sequence"/>
</dbReference>
<accession>A0ABD2X5N9</accession>
<keyword evidence="11" id="KW-1015">Disulfide bond</keyword>
<keyword evidence="9" id="KW-0442">Lipid degradation</keyword>
<keyword evidence="5" id="KW-0964">Secreted</keyword>
<dbReference type="Gene3D" id="1.20.90.10">
    <property type="entry name" value="Phospholipase A2 domain"/>
    <property type="match status" value="1"/>
</dbReference>
<evidence type="ECO:0000259" key="13">
    <source>
        <dbReference type="SMART" id="SM00085"/>
    </source>
</evidence>
<dbReference type="AlphaFoldDB" id="A0ABD2X5N9"/>
<dbReference type="Pfam" id="PF05826">
    <property type="entry name" value="Phospholip_A2_2"/>
    <property type="match status" value="1"/>
</dbReference>
<evidence type="ECO:0000256" key="11">
    <source>
        <dbReference type="ARBA" id="ARBA00023157"/>
    </source>
</evidence>
<evidence type="ECO:0000256" key="12">
    <source>
        <dbReference type="ARBA" id="ARBA00029903"/>
    </source>
</evidence>
<evidence type="ECO:0000256" key="3">
    <source>
        <dbReference type="ARBA" id="ARBA00013278"/>
    </source>
</evidence>
<dbReference type="PANTHER" id="PTHR12253">
    <property type="entry name" value="RH14732P"/>
    <property type="match status" value="1"/>
</dbReference>
<evidence type="ECO:0000313" key="14">
    <source>
        <dbReference type="EMBL" id="KAL3400540.1"/>
    </source>
</evidence>
<evidence type="ECO:0000256" key="1">
    <source>
        <dbReference type="ARBA" id="ARBA00001913"/>
    </source>
</evidence>
<dbReference type="GO" id="GO:0004623">
    <property type="term" value="F:phospholipase A2 activity"/>
    <property type="evidence" value="ECO:0007669"/>
    <property type="project" value="UniProtKB-EC"/>
</dbReference>
<dbReference type="SUPFAM" id="SSF48619">
    <property type="entry name" value="Phospholipase A2, PLA2"/>
    <property type="match status" value="1"/>
</dbReference>
<keyword evidence="8" id="KW-0106">Calcium</keyword>
<evidence type="ECO:0000256" key="7">
    <source>
        <dbReference type="ARBA" id="ARBA00022801"/>
    </source>
</evidence>